<keyword evidence="1" id="KW-0472">Membrane</keyword>
<evidence type="ECO:0000256" key="1">
    <source>
        <dbReference type="RuleBase" id="RU362082"/>
    </source>
</evidence>
<keyword evidence="1" id="KW-1133">Transmembrane helix</keyword>
<dbReference type="EC" id="7.2.2.-" evidence="1"/>
<feature type="domain" description="P5B-type ATPase N-terminal" evidence="2">
    <location>
        <begin position="24"/>
        <end position="106"/>
    </location>
</feature>
<dbReference type="AlphaFoldDB" id="A0A8J2RGD2"/>
<name>A0A8J2RGD2_9CRUS</name>
<organism evidence="3 4">
    <name type="scientific">Daphnia galeata</name>
    <dbReference type="NCBI Taxonomy" id="27404"/>
    <lineage>
        <taxon>Eukaryota</taxon>
        <taxon>Metazoa</taxon>
        <taxon>Ecdysozoa</taxon>
        <taxon>Arthropoda</taxon>
        <taxon>Crustacea</taxon>
        <taxon>Branchiopoda</taxon>
        <taxon>Diplostraca</taxon>
        <taxon>Cladocera</taxon>
        <taxon>Anomopoda</taxon>
        <taxon>Daphniidae</taxon>
        <taxon>Daphnia</taxon>
    </lineage>
</organism>
<comment type="subcellular location">
    <subcellularLocation>
        <location evidence="1">Membrane</location>
        <topology evidence="1">Multi-pass membrane protein</topology>
    </subcellularLocation>
</comment>
<dbReference type="GO" id="GO:0046872">
    <property type="term" value="F:metal ion binding"/>
    <property type="evidence" value="ECO:0007669"/>
    <property type="project" value="UniProtKB-UniRule"/>
</dbReference>
<dbReference type="GO" id="GO:0016020">
    <property type="term" value="C:membrane"/>
    <property type="evidence" value="ECO:0007669"/>
    <property type="project" value="UniProtKB-SubCell"/>
</dbReference>
<comment type="caution">
    <text evidence="1">Lacks conserved residue(s) required for the propagation of feature annotation.</text>
</comment>
<keyword evidence="4" id="KW-1185">Reference proteome</keyword>
<keyword evidence="1" id="KW-0067">ATP-binding</keyword>
<keyword evidence="1" id="KW-1278">Translocase</keyword>
<comment type="catalytic activity">
    <reaction evidence="1">
        <text>ATP + H2O = ADP + phosphate + H(+)</text>
        <dbReference type="Rhea" id="RHEA:13065"/>
        <dbReference type="ChEBI" id="CHEBI:15377"/>
        <dbReference type="ChEBI" id="CHEBI:15378"/>
        <dbReference type="ChEBI" id="CHEBI:30616"/>
        <dbReference type="ChEBI" id="CHEBI:43474"/>
        <dbReference type="ChEBI" id="CHEBI:456216"/>
    </reaction>
</comment>
<keyword evidence="1" id="KW-0547">Nucleotide-binding</keyword>
<evidence type="ECO:0000259" key="2">
    <source>
        <dbReference type="Pfam" id="PF12409"/>
    </source>
</evidence>
<dbReference type="Pfam" id="PF12409">
    <property type="entry name" value="P5-ATPase"/>
    <property type="match status" value="1"/>
</dbReference>
<comment type="caution">
    <text evidence="3">The sequence shown here is derived from an EMBL/GenBank/DDBJ whole genome shotgun (WGS) entry which is preliminary data.</text>
</comment>
<dbReference type="GO" id="GO:0005524">
    <property type="term" value="F:ATP binding"/>
    <property type="evidence" value="ECO:0007669"/>
    <property type="project" value="UniProtKB-UniRule"/>
</dbReference>
<keyword evidence="1" id="KW-0812">Transmembrane</keyword>
<keyword evidence="1" id="KW-0479">Metal-binding</keyword>
<comment type="similarity">
    <text evidence="1">Belongs to the cation transport ATPase (P-type) (TC 3.A.3) family. Type V subfamily.</text>
</comment>
<dbReference type="EMBL" id="CAKKLH010000065">
    <property type="protein sequence ID" value="CAH0101725.1"/>
    <property type="molecule type" value="Genomic_DNA"/>
</dbReference>
<sequence>MLNAVQEAIAMGRKCGSIPVKINEFEVKGSRVHRGRYTLASLACLALGITFGLLLVLLVRRKDIKIWMFYKECSLEHTTKILVKLKDSFGIFYEEDVYEERYGYILQPKTSCLVNIKVKYVWDIQTLGHFSSLV</sequence>
<keyword evidence="1" id="KW-0460">Magnesium</keyword>
<dbReference type="GO" id="GO:0019829">
    <property type="term" value="F:ATPase-coupled monoatomic cation transmembrane transporter activity"/>
    <property type="evidence" value="ECO:0007669"/>
    <property type="project" value="UniProtKB-UniRule"/>
</dbReference>
<dbReference type="Proteomes" id="UP000789390">
    <property type="component" value="Unassembled WGS sequence"/>
</dbReference>
<accession>A0A8J2RGD2</accession>
<feature type="transmembrane region" description="Helical" evidence="1">
    <location>
        <begin position="37"/>
        <end position="59"/>
    </location>
</feature>
<gene>
    <name evidence="3" type="ORF">DGAL_LOCUS4064</name>
</gene>
<dbReference type="InterPro" id="IPR047819">
    <property type="entry name" value="P5A-ATPase_N"/>
</dbReference>
<proteinExistence type="inferred from homology"/>
<protein>
    <recommendedName>
        <fullName evidence="1">Cation-transporting ATPase</fullName>
        <ecNumber evidence="1">7.2.2.-</ecNumber>
    </recommendedName>
</protein>
<evidence type="ECO:0000313" key="4">
    <source>
        <dbReference type="Proteomes" id="UP000789390"/>
    </source>
</evidence>
<reference evidence="3" key="1">
    <citation type="submission" date="2021-11" db="EMBL/GenBank/DDBJ databases">
        <authorList>
            <person name="Schell T."/>
        </authorList>
    </citation>
    <scope>NUCLEOTIDE SEQUENCE</scope>
    <source>
        <strain evidence="3">M5</strain>
    </source>
</reference>
<evidence type="ECO:0000313" key="3">
    <source>
        <dbReference type="EMBL" id="CAH0101725.1"/>
    </source>
</evidence>